<evidence type="ECO:0000256" key="5">
    <source>
        <dbReference type="ARBA" id="ARBA00022553"/>
    </source>
</evidence>
<dbReference type="InterPro" id="IPR017348">
    <property type="entry name" value="PIM1/2/3"/>
</dbReference>
<evidence type="ECO:0000256" key="16">
    <source>
        <dbReference type="RuleBase" id="RU000304"/>
    </source>
</evidence>
<evidence type="ECO:0000256" key="3">
    <source>
        <dbReference type="ARBA" id="ARBA00016885"/>
    </source>
</evidence>
<dbReference type="AlphaFoldDB" id="A0A4Y2U6G1"/>
<evidence type="ECO:0000256" key="7">
    <source>
        <dbReference type="ARBA" id="ARBA00022741"/>
    </source>
</evidence>
<evidence type="ECO:0000259" key="17">
    <source>
        <dbReference type="PROSITE" id="PS50011"/>
    </source>
</evidence>
<dbReference type="Gene3D" id="1.10.510.10">
    <property type="entry name" value="Transferase(Phosphotransferase) domain 1"/>
    <property type="match status" value="1"/>
</dbReference>
<evidence type="ECO:0000256" key="15">
    <source>
        <dbReference type="PROSITE-ProRule" id="PRU10141"/>
    </source>
</evidence>
<feature type="binding site" evidence="14 15">
    <location>
        <position position="54"/>
    </location>
    <ligand>
        <name>ATP</name>
        <dbReference type="ChEBI" id="CHEBI:30616"/>
    </ligand>
</feature>
<dbReference type="SMART" id="SM00220">
    <property type="entry name" value="S_TKc"/>
    <property type="match status" value="1"/>
</dbReference>
<dbReference type="SUPFAM" id="SSF56112">
    <property type="entry name" value="Protein kinase-like (PK-like)"/>
    <property type="match status" value="1"/>
</dbReference>
<evidence type="ECO:0000313" key="19">
    <source>
        <dbReference type="EMBL" id="GBO08073.1"/>
    </source>
</evidence>
<dbReference type="PANTHER" id="PTHR22984:SF25">
    <property type="entry name" value="PROTEIN KINASE DOMAIN-CONTAINING PROTEIN"/>
    <property type="match status" value="1"/>
</dbReference>
<evidence type="ECO:0000256" key="13">
    <source>
        <dbReference type="PIRSR" id="PIRSR037993-1"/>
    </source>
</evidence>
<evidence type="ECO:0000256" key="1">
    <source>
        <dbReference type="ARBA" id="ARBA00004192"/>
    </source>
</evidence>
<dbReference type="GO" id="GO:0043066">
    <property type="term" value="P:negative regulation of apoptotic process"/>
    <property type="evidence" value="ECO:0007669"/>
    <property type="project" value="InterPro"/>
</dbReference>
<keyword evidence="20" id="KW-1185">Reference proteome</keyword>
<accession>A0A4Y2U6G1</accession>
<name>A0A4Y2U6G1_ARAVE</name>
<feature type="binding site" evidence="14">
    <location>
        <position position="106"/>
    </location>
    <ligand>
        <name>ATP</name>
        <dbReference type="ChEBI" id="CHEBI:30616"/>
    </ligand>
</feature>
<comment type="catalytic activity">
    <reaction evidence="12">
        <text>L-seryl-[protein] + ATP = O-phospho-L-seryl-[protein] + ADP + H(+)</text>
        <dbReference type="Rhea" id="RHEA:17989"/>
        <dbReference type="Rhea" id="RHEA-COMP:9863"/>
        <dbReference type="Rhea" id="RHEA-COMP:11604"/>
        <dbReference type="ChEBI" id="CHEBI:15378"/>
        <dbReference type="ChEBI" id="CHEBI:29999"/>
        <dbReference type="ChEBI" id="CHEBI:30616"/>
        <dbReference type="ChEBI" id="CHEBI:83421"/>
        <dbReference type="ChEBI" id="CHEBI:456216"/>
        <dbReference type="EC" id="2.7.11.1"/>
    </reaction>
</comment>
<dbReference type="CDD" id="cd14005">
    <property type="entry name" value="STKc_PIM"/>
    <property type="match status" value="1"/>
</dbReference>
<keyword evidence="9 14" id="KW-0067">ATP-binding</keyword>
<evidence type="ECO:0000256" key="6">
    <source>
        <dbReference type="ARBA" id="ARBA00022679"/>
    </source>
</evidence>
<sequence>MLARKIPAFNIPLTVREKDPFEKLYRVGPLLGKGGFGVVFAGTRIRDNVPVAIKQVEKKKVTDWGQLNGHEVPLEICLLKKVSHVKGVIKLLDYFERPEHFIIIMERPEHTKDLYDFITEKVCLDEKLSRVFFHQVVESVIECHKAGVIHRDIKDENILVDMKNLTLRLIDFGSGAFLKDTLYTDFDGTRVYSPPEWIRCQCYNGRAATVWSLGILLYDMVCGDIPFEEDEKILRADVRFKKFLSPECRDLIQKCLSIRPADRPTLEDILQHSWMTMPLESLPSPSIPVRHSARIEGSLDLNSSSGSSQGSI</sequence>
<keyword evidence="5" id="KW-0597">Phosphoprotein</keyword>
<dbReference type="GO" id="GO:0030430">
    <property type="term" value="C:host cell cytoplasm"/>
    <property type="evidence" value="ECO:0007669"/>
    <property type="project" value="UniProtKB-SubCell"/>
</dbReference>
<evidence type="ECO:0000256" key="8">
    <source>
        <dbReference type="ARBA" id="ARBA00022777"/>
    </source>
</evidence>
<comment type="caution">
    <text evidence="19">The sequence shown here is derived from an EMBL/GenBank/DDBJ whole genome shotgun (WGS) entry which is preliminary data.</text>
</comment>
<dbReference type="GO" id="GO:0004674">
    <property type="term" value="F:protein serine/threonine kinase activity"/>
    <property type="evidence" value="ECO:0007669"/>
    <property type="project" value="UniProtKB-KW"/>
</dbReference>
<feature type="binding site" evidence="14">
    <location>
        <position position="113"/>
    </location>
    <ligand>
        <name>ATP</name>
        <dbReference type="ChEBI" id="CHEBI:30616"/>
    </ligand>
</feature>
<evidence type="ECO:0000256" key="14">
    <source>
        <dbReference type="PIRSR" id="PIRSR037993-2"/>
    </source>
</evidence>
<dbReference type="PROSITE" id="PS00107">
    <property type="entry name" value="PROTEIN_KINASE_ATP"/>
    <property type="match status" value="1"/>
</dbReference>
<dbReference type="Gene3D" id="3.30.200.20">
    <property type="entry name" value="Phosphorylase Kinase, domain 1"/>
    <property type="match status" value="1"/>
</dbReference>
<evidence type="ECO:0000313" key="20">
    <source>
        <dbReference type="Proteomes" id="UP000499080"/>
    </source>
</evidence>
<dbReference type="FunFam" id="3.30.200.20:FF:000547">
    <property type="entry name" value="Serine/threonine-protein kinase prk-2"/>
    <property type="match status" value="1"/>
</dbReference>
<keyword evidence="10" id="KW-1035">Host cytoplasm</keyword>
<evidence type="ECO:0000256" key="2">
    <source>
        <dbReference type="ARBA" id="ARBA00012513"/>
    </source>
</evidence>
<proteinExistence type="inferred from homology"/>
<dbReference type="PROSITE" id="PS50011">
    <property type="entry name" value="PROTEIN_KINASE_DOM"/>
    <property type="match status" value="1"/>
</dbReference>
<keyword evidence="6" id="KW-0808">Transferase</keyword>
<comment type="similarity">
    <text evidence="16">Belongs to the protein kinase superfamily.</text>
</comment>
<dbReference type="InterPro" id="IPR017441">
    <property type="entry name" value="Protein_kinase_ATP_BS"/>
</dbReference>
<dbReference type="EC" id="2.7.11.1" evidence="2"/>
<comment type="catalytic activity">
    <reaction evidence="11">
        <text>L-threonyl-[protein] + ATP = O-phospho-L-threonyl-[protein] + ADP + H(+)</text>
        <dbReference type="Rhea" id="RHEA:46608"/>
        <dbReference type="Rhea" id="RHEA-COMP:11060"/>
        <dbReference type="Rhea" id="RHEA-COMP:11605"/>
        <dbReference type="ChEBI" id="CHEBI:15378"/>
        <dbReference type="ChEBI" id="CHEBI:30013"/>
        <dbReference type="ChEBI" id="CHEBI:30616"/>
        <dbReference type="ChEBI" id="CHEBI:61977"/>
        <dbReference type="ChEBI" id="CHEBI:456216"/>
        <dbReference type="EC" id="2.7.11.1"/>
    </reaction>
</comment>
<feature type="binding site" evidence="14">
    <location>
        <begin position="31"/>
        <end position="39"/>
    </location>
    <ligand>
        <name>ATP</name>
        <dbReference type="ChEBI" id="CHEBI:30616"/>
    </ligand>
</feature>
<dbReference type="PIRSF" id="PIRSF037993">
    <property type="entry name" value="STPK_Pim-1"/>
    <property type="match status" value="1"/>
</dbReference>
<dbReference type="EMBL" id="BGPR01033943">
    <property type="protein sequence ID" value="GBO08070.1"/>
    <property type="molecule type" value="Genomic_DNA"/>
</dbReference>
<evidence type="ECO:0000256" key="4">
    <source>
        <dbReference type="ARBA" id="ARBA00022527"/>
    </source>
</evidence>
<evidence type="ECO:0000256" key="9">
    <source>
        <dbReference type="ARBA" id="ARBA00022840"/>
    </source>
</evidence>
<evidence type="ECO:0000256" key="10">
    <source>
        <dbReference type="ARBA" id="ARBA00023200"/>
    </source>
</evidence>
<keyword evidence="4 16" id="KW-0723">Serine/threonine-protein kinase</keyword>
<reference evidence="19 20" key="1">
    <citation type="journal article" date="2019" name="Sci. Rep.">
        <title>Orb-weaving spider Araneus ventricosus genome elucidates the spidroin gene catalogue.</title>
        <authorList>
            <person name="Kono N."/>
            <person name="Nakamura H."/>
            <person name="Ohtoshi R."/>
            <person name="Moran D.A.P."/>
            <person name="Shinohara A."/>
            <person name="Yoshida Y."/>
            <person name="Fujiwara M."/>
            <person name="Mori M."/>
            <person name="Tomita M."/>
            <person name="Arakawa K."/>
        </authorList>
    </citation>
    <scope>NUCLEOTIDE SEQUENCE [LARGE SCALE GENOMIC DNA]</scope>
</reference>
<dbReference type="EMBL" id="BGPR01033944">
    <property type="protein sequence ID" value="GBO08073.1"/>
    <property type="molecule type" value="Genomic_DNA"/>
</dbReference>
<gene>
    <name evidence="19" type="primary">PIM3_2</name>
    <name evidence="18" type="synonym">PIM3_1</name>
    <name evidence="18" type="ORF">AVEN_253480_1</name>
    <name evidence="19" type="ORF">AVEN_270811_1</name>
</gene>
<keyword evidence="7 15" id="KW-0547">Nucleotide-binding</keyword>
<evidence type="ECO:0000256" key="12">
    <source>
        <dbReference type="ARBA" id="ARBA00048679"/>
    </source>
</evidence>
<comment type="subcellular location">
    <subcellularLocation>
        <location evidence="1">Host cytoplasm</location>
    </subcellularLocation>
</comment>
<feature type="domain" description="Protein kinase" evidence="17">
    <location>
        <begin position="25"/>
        <end position="275"/>
    </location>
</feature>
<protein>
    <recommendedName>
        <fullName evidence="3">Serine/threonine-protein kinase 1</fullName>
        <ecNumber evidence="2">2.7.11.1</ecNumber>
    </recommendedName>
</protein>
<organism evidence="19 20">
    <name type="scientific">Araneus ventricosus</name>
    <name type="common">Orbweaver spider</name>
    <name type="synonym">Epeira ventricosa</name>
    <dbReference type="NCBI Taxonomy" id="182803"/>
    <lineage>
        <taxon>Eukaryota</taxon>
        <taxon>Metazoa</taxon>
        <taxon>Ecdysozoa</taxon>
        <taxon>Arthropoda</taxon>
        <taxon>Chelicerata</taxon>
        <taxon>Arachnida</taxon>
        <taxon>Araneae</taxon>
        <taxon>Araneomorphae</taxon>
        <taxon>Entelegynae</taxon>
        <taxon>Araneoidea</taxon>
        <taxon>Araneidae</taxon>
        <taxon>Araneus</taxon>
    </lineage>
</organism>
<dbReference type="InterPro" id="IPR008271">
    <property type="entry name" value="Ser/Thr_kinase_AS"/>
</dbReference>
<dbReference type="FunFam" id="1.10.510.10:FF:000708">
    <property type="entry name" value="serine/threonine-protein kinase par-1-like"/>
    <property type="match status" value="1"/>
</dbReference>
<dbReference type="InterPro" id="IPR000719">
    <property type="entry name" value="Prot_kinase_dom"/>
</dbReference>
<dbReference type="PANTHER" id="PTHR22984">
    <property type="entry name" value="SERINE/THREONINE-PROTEIN KINASE PIM"/>
    <property type="match status" value="1"/>
</dbReference>
<dbReference type="OrthoDB" id="193931at2759"/>
<evidence type="ECO:0000313" key="18">
    <source>
        <dbReference type="EMBL" id="GBO08070.1"/>
    </source>
</evidence>
<dbReference type="PROSITE" id="PS00108">
    <property type="entry name" value="PROTEIN_KINASE_ST"/>
    <property type="match status" value="1"/>
</dbReference>
<keyword evidence="8 19" id="KW-0418">Kinase</keyword>
<evidence type="ECO:0000256" key="11">
    <source>
        <dbReference type="ARBA" id="ARBA00047899"/>
    </source>
</evidence>
<dbReference type="GO" id="GO:0005524">
    <property type="term" value="F:ATP binding"/>
    <property type="evidence" value="ECO:0007669"/>
    <property type="project" value="UniProtKB-UniRule"/>
</dbReference>
<dbReference type="InterPro" id="IPR051138">
    <property type="entry name" value="PIM_Ser/Thr_kinase"/>
</dbReference>
<dbReference type="Proteomes" id="UP000499080">
    <property type="component" value="Unassembled WGS sequence"/>
</dbReference>
<feature type="active site" description="Proton acceptor" evidence="13">
    <location>
        <position position="152"/>
    </location>
</feature>
<dbReference type="GO" id="GO:0005737">
    <property type="term" value="C:cytoplasm"/>
    <property type="evidence" value="ECO:0007669"/>
    <property type="project" value="TreeGrafter"/>
</dbReference>
<dbReference type="Pfam" id="PF00069">
    <property type="entry name" value="Pkinase"/>
    <property type="match status" value="1"/>
</dbReference>
<dbReference type="InterPro" id="IPR011009">
    <property type="entry name" value="Kinase-like_dom_sf"/>
</dbReference>